<dbReference type="AlphaFoldDB" id="A0A7J9CGE3"/>
<keyword evidence="2" id="KW-1185">Reference proteome</keyword>
<proteinExistence type="predicted"/>
<evidence type="ECO:0000313" key="2">
    <source>
        <dbReference type="Proteomes" id="UP000593579"/>
    </source>
</evidence>
<comment type="caution">
    <text evidence="1">The sequence shown here is derived from an EMBL/GenBank/DDBJ whole genome shotgun (WGS) entry which is preliminary data.</text>
</comment>
<reference evidence="1 2" key="1">
    <citation type="journal article" date="2019" name="Genome Biol. Evol.">
        <title>Insights into the evolution of the New World diploid cottons (Gossypium, subgenus Houzingenia) based on genome sequencing.</title>
        <authorList>
            <person name="Grover C.E."/>
            <person name="Arick M.A. 2nd"/>
            <person name="Thrash A."/>
            <person name="Conover J.L."/>
            <person name="Sanders W.S."/>
            <person name="Peterson D.G."/>
            <person name="Frelichowski J.E."/>
            <person name="Scheffler J.A."/>
            <person name="Scheffler B.E."/>
            <person name="Wendel J.F."/>
        </authorList>
    </citation>
    <scope>NUCLEOTIDE SEQUENCE [LARGE SCALE GENOMIC DNA]</scope>
    <source>
        <strain evidence="1">5</strain>
        <tissue evidence="1">Leaf</tissue>
    </source>
</reference>
<dbReference type="EMBL" id="JABEZY010000010">
    <property type="protein sequence ID" value="MBA0747374.1"/>
    <property type="molecule type" value="Genomic_DNA"/>
</dbReference>
<dbReference type="Proteomes" id="UP000593579">
    <property type="component" value="Unassembled WGS sequence"/>
</dbReference>
<sequence length="109" mass="12515">MTTIAMSRDNISLLEEELVHLTVKEFIGRPWLFRRNLVLLKTLEKSIDRSNIRLIQYPFWLKIGPYPPEFDKQDLSHAIGSTFGGVISSELMGEFLPYKSGIRCSKAIT</sequence>
<name>A0A7J9CGE3_GOSGO</name>
<protein>
    <recommendedName>
        <fullName evidence="3">DUF4283 domain-containing protein</fullName>
    </recommendedName>
</protein>
<gene>
    <name evidence="1" type="ORF">Gogos_004290</name>
</gene>
<accession>A0A7J9CGE3</accession>
<evidence type="ECO:0000313" key="1">
    <source>
        <dbReference type="EMBL" id="MBA0747374.1"/>
    </source>
</evidence>
<organism evidence="1 2">
    <name type="scientific">Gossypium gossypioides</name>
    <name type="common">Mexican cotton</name>
    <name type="synonym">Selera gossypioides</name>
    <dbReference type="NCBI Taxonomy" id="34282"/>
    <lineage>
        <taxon>Eukaryota</taxon>
        <taxon>Viridiplantae</taxon>
        <taxon>Streptophyta</taxon>
        <taxon>Embryophyta</taxon>
        <taxon>Tracheophyta</taxon>
        <taxon>Spermatophyta</taxon>
        <taxon>Magnoliopsida</taxon>
        <taxon>eudicotyledons</taxon>
        <taxon>Gunneridae</taxon>
        <taxon>Pentapetalae</taxon>
        <taxon>rosids</taxon>
        <taxon>malvids</taxon>
        <taxon>Malvales</taxon>
        <taxon>Malvaceae</taxon>
        <taxon>Malvoideae</taxon>
        <taxon>Gossypium</taxon>
    </lineage>
</organism>
<dbReference type="OrthoDB" id="996998at2759"/>
<evidence type="ECO:0008006" key="3">
    <source>
        <dbReference type="Google" id="ProtNLM"/>
    </source>
</evidence>